<feature type="region of interest" description="Disordered" evidence="2">
    <location>
        <begin position="1517"/>
        <end position="1568"/>
    </location>
</feature>
<organism evidence="3 4">
    <name type="scientific">Anaeramoeba flamelloides</name>
    <dbReference type="NCBI Taxonomy" id="1746091"/>
    <lineage>
        <taxon>Eukaryota</taxon>
        <taxon>Metamonada</taxon>
        <taxon>Anaeramoebidae</taxon>
        <taxon>Anaeramoeba</taxon>
    </lineage>
</organism>
<feature type="region of interest" description="Disordered" evidence="2">
    <location>
        <begin position="1223"/>
        <end position="1245"/>
    </location>
</feature>
<feature type="compositionally biased region" description="Polar residues" evidence="2">
    <location>
        <begin position="1426"/>
        <end position="1438"/>
    </location>
</feature>
<evidence type="ECO:0000313" key="3">
    <source>
        <dbReference type="EMBL" id="KAJ3449889.1"/>
    </source>
</evidence>
<feature type="compositionally biased region" description="Basic residues" evidence="2">
    <location>
        <begin position="442"/>
        <end position="463"/>
    </location>
</feature>
<feature type="compositionally biased region" description="Basic residues" evidence="2">
    <location>
        <begin position="364"/>
        <end position="394"/>
    </location>
</feature>
<feature type="region of interest" description="Disordered" evidence="2">
    <location>
        <begin position="265"/>
        <end position="476"/>
    </location>
</feature>
<feature type="compositionally biased region" description="Polar residues" evidence="2">
    <location>
        <begin position="487"/>
        <end position="502"/>
    </location>
</feature>
<dbReference type="InterPro" id="IPR051372">
    <property type="entry name" value="CWC21"/>
</dbReference>
<feature type="region of interest" description="Disordered" evidence="2">
    <location>
        <begin position="181"/>
        <end position="214"/>
    </location>
</feature>
<keyword evidence="1" id="KW-0175">Coiled coil</keyword>
<dbReference type="GO" id="GO:0005634">
    <property type="term" value="C:nucleus"/>
    <property type="evidence" value="ECO:0007669"/>
    <property type="project" value="TreeGrafter"/>
</dbReference>
<feature type="compositionally biased region" description="Basic and acidic residues" evidence="2">
    <location>
        <begin position="411"/>
        <end position="434"/>
    </location>
</feature>
<proteinExistence type="predicted"/>
<feature type="compositionally biased region" description="Basic and acidic residues" evidence="2">
    <location>
        <begin position="1439"/>
        <end position="1454"/>
    </location>
</feature>
<sequence>MNDPLISQFSDNSKPQQGLDIFQVNQIQSNNTPSTTDYSNNLETPISNTTKHKDFQQVNEEAITPFNPNLLGKQNQNVTASETFLSTNEIMTIKTPNSYINFDDPNEKLTTGVPFLSPVKQRSIEKATVSLSNGKRNANQMNNLLSQNSQNNDQNLNQDFMKTIEGSFIGFFGMSIDMDKEEEKEKKRNQSKNRPLHERKKENKIDFDRPTTQKNNSFMFASNLDKNFDPGNNKNSLNLNLQFRSNCNKNLDDKQEQMCTKIELNSKKQPNSKNRIIPDNKKINKQIGRQKNENTKSKKPKVVVNEIEKIEKDPKKSRRESKIRLKNEKKIKMKIEQKEKSKGKEKEKEKEKRKREKNKEKKKEKEKRKRKRKKKRERKRERKREKKEKKRERKKEKYREREKKKKKKDEKKKQKENDMDTEEGEMKREIERGINIHIKKIEVKKKSRSKQKPKKKQEKKKTKEKPAKEVSQIYQKKKKTHNIKEVNPTNSQFNRNSKSKLLSNLPDKNKLKTNKKLQNNDKKLRLHQRSGKIEINFNNEEKIDYDQKNIQIKKVYQSNPIQQKNNLNSILLKLIKNQNKKKNQNQNQNKNINGKEKIQALEKNTQTLVKILKSHKNSVWKQDVKPKWPEPRKPLQVINTIIFEIYSMAIDFRQERRWKIALAKILVYHAALVYNKRQKQMPHRLTSSIRNSLSGHENLDNNFENNFLDSKNKGDRWNLRQRKGINNKQKESFSPTFNQNHSNSESNKKEQVRSRFMFEDDLNIQKKKNHVGNILVDDYKDFFEEIDEDFKVDEKDLQEDEYDPDLDLVDENLKDEDEEIDYYKKFIKRKKKNQKRNNGIKMKHGIQNNHPSTYAPKGITFNDILSMEIDIPVVNDNEVECKFLKSLDNVLLYFFPNGSFPEQLKKIKEKQQSEAFFSLFYDHKQNTLDNKKNQFLNNFNNKKSIIKNLKKEINNEKKIINQIRLDNIKKRKKNKNYFNLKERQLNLKHNNTGNNNLNLPKSNTDNNVENKTIKRQQMNIEKIEDYNQTHLDKDHNVNRNAIKRKENKIKPNKKDDSSKNKELIKWVDSYVKKQKKLNTFEKKYLKNLESIFGTNRSLINFSLNQYSFGSTIKREKKDLDDHLQFKVPNCFEEDEKNEKEKFYNKKNKEKEEKYYLNEEDLVQFKNNIENWKLTSDLIENLTKSYQNKFVKLKKSNMRQFKDIPFEPNEKEFANLLKKQIPKSSSSFSSSSSSFSSSLPPTSSSTMIKNKDQYVNLDPNNHNFKQHLLKKQPSQIHSKYFLILQPLMVGFHLKVWFLCKDFVNLSEKIVSTPLNMLFNKKSNRIKNAIEKNNQPGIEPETSTILSLLSNPEDLRNPHILKFYLIIFFVKYCPDLKMQIIETSKKKHLSQKDQVEQIHNLIQNYGFEEKVIHQLNLQRQTLLHPFPSVSSMTKTSAIDNQRNKKNDSQNENERNYTKSSQASKSSKQPQNKKKLQINKDTINPKSSKTSTKVLKNIKANNRKKKSSKAIKIKKITIPPSKKIKSEKNNLSRKRTYNKRQPNVSQEKDSRINLKKRKTNKKYIRKNISQN</sequence>
<name>A0AAV8ACC6_9EUKA</name>
<comment type="caution">
    <text evidence="3">The sequence shown here is derived from an EMBL/GenBank/DDBJ whole genome shotgun (WGS) entry which is preliminary data.</text>
</comment>
<accession>A0AAV8ACC6</accession>
<evidence type="ECO:0000256" key="2">
    <source>
        <dbReference type="SAM" id="MobiDB-lite"/>
    </source>
</evidence>
<feature type="region of interest" description="Disordered" evidence="2">
    <location>
        <begin position="723"/>
        <end position="751"/>
    </location>
</feature>
<protein>
    <submittedName>
        <fullName evidence="3">Bromo adjacent homology domain-containing 1 protein</fullName>
    </submittedName>
</protein>
<dbReference type="PANTHER" id="PTHR36562">
    <property type="entry name" value="SERINE/ARGININE REPETITIVE MATRIX 2"/>
    <property type="match status" value="1"/>
</dbReference>
<feature type="coiled-coil region" evidence="1">
    <location>
        <begin position="936"/>
        <end position="966"/>
    </location>
</feature>
<feature type="compositionally biased region" description="Polar residues" evidence="2">
    <location>
        <begin position="1476"/>
        <end position="1488"/>
    </location>
</feature>
<feature type="compositionally biased region" description="Basic residues" evidence="2">
    <location>
        <begin position="1550"/>
        <end position="1562"/>
    </location>
</feature>
<evidence type="ECO:0000313" key="4">
    <source>
        <dbReference type="Proteomes" id="UP001146793"/>
    </source>
</evidence>
<feature type="compositionally biased region" description="Low complexity" evidence="2">
    <location>
        <begin position="1456"/>
        <end position="1467"/>
    </location>
</feature>
<feature type="compositionally biased region" description="Basic and acidic residues" evidence="2">
    <location>
        <begin position="195"/>
        <end position="211"/>
    </location>
</feature>
<feature type="region of interest" description="Disordered" evidence="2">
    <location>
        <begin position="988"/>
        <end position="1007"/>
    </location>
</feature>
<evidence type="ECO:0000256" key="1">
    <source>
        <dbReference type="SAM" id="Coils"/>
    </source>
</evidence>
<feature type="region of interest" description="Disordered" evidence="2">
    <location>
        <begin position="487"/>
        <end position="506"/>
    </location>
</feature>
<feature type="compositionally biased region" description="Basic and acidic residues" evidence="2">
    <location>
        <begin position="306"/>
        <end position="350"/>
    </location>
</feature>
<feature type="compositionally biased region" description="Polar residues" evidence="2">
    <location>
        <begin position="726"/>
        <end position="745"/>
    </location>
</feature>
<gene>
    <name evidence="3" type="ORF">M0812_06049</name>
</gene>
<dbReference type="EMBL" id="JANTQA010000012">
    <property type="protein sequence ID" value="KAJ3449889.1"/>
    <property type="molecule type" value="Genomic_DNA"/>
</dbReference>
<dbReference type="Proteomes" id="UP001146793">
    <property type="component" value="Unassembled WGS sequence"/>
</dbReference>
<reference evidence="3" key="1">
    <citation type="submission" date="2022-08" db="EMBL/GenBank/DDBJ databases">
        <title>Novel sulphate-reducing endosymbionts in the free-living metamonad Anaeramoeba.</title>
        <authorList>
            <person name="Jerlstrom-Hultqvist J."/>
            <person name="Cepicka I."/>
            <person name="Gallot-Lavallee L."/>
            <person name="Salas-Leiva D."/>
            <person name="Curtis B.A."/>
            <person name="Zahonova K."/>
            <person name="Pipaliya S."/>
            <person name="Dacks J."/>
            <person name="Roger A.J."/>
        </authorList>
    </citation>
    <scope>NUCLEOTIDE SEQUENCE</scope>
    <source>
        <strain evidence="3">Busselton2</strain>
    </source>
</reference>
<dbReference type="PANTHER" id="PTHR36562:SF5">
    <property type="entry name" value="SERINE_ARGININE REPETITIVE MATRIX 2"/>
    <property type="match status" value="1"/>
</dbReference>
<feature type="region of interest" description="Disordered" evidence="2">
    <location>
        <begin position="1426"/>
        <end position="1488"/>
    </location>
</feature>